<evidence type="ECO:0000259" key="5">
    <source>
        <dbReference type="PROSITE" id="PS51935"/>
    </source>
</evidence>
<reference evidence="6 7" key="1">
    <citation type="submission" date="2020-02" db="EMBL/GenBank/DDBJ databases">
        <title>Pseudoroseicyclus tamarix, sp. nov., isolated from offshore sediment of a Tamarix chinensis forest.</title>
        <authorList>
            <person name="Gai Y."/>
        </authorList>
    </citation>
    <scope>NUCLEOTIDE SEQUENCE [LARGE SCALE GENOMIC DNA]</scope>
    <source>
        <strain evidence="6 7">CLL3-39</strain>
    </source>
</reference>
<accession>A0A6B2K6U6</accession>
<evidence type="ECO:0000256" key="3">
    <source>
        <dbReference type="ARBA" id="ARBA00022801"/>
    </source>
</evidence>
<dbReference type="InterPro" id="IPR038765">
    <property type="entry name" value="Papain-like_cys_pep_sf"/>
</dbReference>
<dbReference type="GO" id="GO:0008234">
    <property type="term" value="F:cysteine-type peptidase activity"/>
    <property type="evidence" value="ECO:0007669"/>
    <property type="project" value="UniProtKB-KW"/>
</dbReference>
<evidence type="ECO:0000256" key="2">
    <source>
        <dbReference type="ARBA" id="ARBA00022670"/>
    </source>
</evidence>
<dbReference type="Gene3D" id="3.90.1720.10">
    <property type="entry name" value="endopeptidase domain like (from Nostoc punctiforme)"/>
    <property type="match status" value="1"/>
</dbReference>
<evidence type="ECO:0000313" key="6">
    <source>
        <dbReference type="EMBL" id="NDV02656.1"/>
    </source>
</evidence>
<dbReference type="InterPro" id="IPR041382">
    <property type="entry name" value="SH3_16"/>
</dbReference>
<keyword evidence="2" id="KW-0645">Protease</keyword>
<evidence type="ECO:0000256" key="1">
    <source>
        <dbReference type="ARBA" id="ARBA00007074"/>
    </source>
</evidence>
<dbReference type="Pfam" id="PF00877">
    <property type="entry name" value="NLPC_P60"/>
    <property type="match status" value="1"/>
</dbReference>
<dbReference type="SUPFAM" id="SSF54001">
    <property type="entry name" value="Cysteine proteinases"/>
    <property type="match status" value="1"/>
</dbReference>
<comment type="caution">
    <text evidence="6">The sequence shown here is derived from an EMBL/GenBank/DDBJ whole genome shotgun (WGS) entry which is preliminary data.</text>
</comment>
<keyword evidence="7" id="KW-1185">Reference proteome</keyword>
<gene>
    <name evidence="6" type="ORF">GZA08_16945</name>
</gene>
<evidence type="ECO:0000256" key="4">
    <source>
        <dbReference type="ARBA" id="ARBA00022807"/>
    </source>
</evidence>
<keyword evidence="3" id="KW-0378">Hydrolase</keyword>
<dbReference type="EMBL" id="JAAGAB010000004">
    <property type="protein sequence ID" value="NDV02656.1"/>
    <property type="molecule type" value="Genomic_DNA"/>
</dbReference>
<keyword evidence="4" id="KW-0788">Thiol protease</keyword>
<dbReference type="Pfam" id="PF18348">
    <property type="entry name" value="SH3_16"/>
    <property type="match status" value="1"/>
</dbReference>
<feature type="domain" description="NlpC/P60" evidence="5">
    <location>
        <begin position="152"/>
        <end position="273"/>
    </location>
</feature>
<evidence type="ECO:0000313" key="7">
    <source>
        <dbReference type="Proteomes" id="UP000474757"/>
    </source>
</evidence>
<dbReference type="PROSITE" id="PS51935">
    <property type="entry name" value="NLPC_P60"/>
    <property type="match status" value="1"/>
</dbReference>
<proteinExistence type="inferred from homology"/>
<dbReference type="PANTHER" id="PTHR47359:SF3">
    <property type="entry name" value="NLP_P60 DOMAIN-CONTAINING PROTEIN-RELATED"/>
    <property type="match status" value="1"/>
</dbReference>
<dbReference type="InterPro" id="IPR000064">
    <property type="entry name" value="NLP_P60_dom"/>
</dbReference>
<dbReference type="InterPro" id="IPR051794">
    <property type="entry name" value="PG_Endopeptidase_C40"/>
</dbReference>
<dbReference type="PANTHER" id="PTHR47359">
    <property type="entry name" value="PEPTIDOGLYCAN DL-ENDOPEPTIDASE CWLO"/>
    <property type="match status" value="1"/>
</dbReference>
<dbReference type="AlphaFoldDB" id="A0A6B2K6U6"/>
<protein>
    <submittedName>
        <fullName evidence="6">C40 family peptidase</fullName>
    </submittedName>
</protein>
<sequence length="273" mass="28756">MSDPRLHPANGRVAHVSVGGEVEGTLLRVLRPVTGLMSEGGRARLRELVFGEGFVELERRDGWSFGMAARDGYVGYLRSEALGDGPPPTHRVRAARTYALPVPALKAPDAPLVLPFGAQVTVLGTAEDSTTTWAEIAGPVPLHLPLPHLAPLDAPEADPVEVAERLSGTPYLWGGNSTFGIDCSGLVQAALLACGIPCPGDSDLQEALGAPATGPHERGDLIFWRGHVAIALDESRMIHANGHHMEVAVEPIAEAEARIAAKGGGPVTARRRL</sequence>
<dbReference type="Proteomes" id="UP000474757">
    <property type="component" value="Unassembled WGS sequence"/>
</dbReference>
<dbReference type="GO" id="GO:0006508">
    <property type="term" value="P:proteolysis"/>
    <property type="evidence" value="ECO:0007669"/>
    <property type="project" value="UniProtKB-KW"/>
</dbReference>
<comment type="similarity">
    <text evidence="1">Belongs to the peptidase C40 family.</text>
</comment>
<name>A0A6B2K6U6_9RHOB</name>
<organism evidence="6 7">
    <name type="scientific">Pseudoroseicyclus tamaricis</name>
    <dbReference type="NCBI Taxonomy" id="2705421"/>
    <lineage>
        <taxon>Bacteria</taxon>
        <taxon>Pseudomonadati</taxon>
        <taxon>Pseudomonadota</taxon>
        <taxon>Alphaproteobacteria</taxon>
        <taxon>Rhodobacterales</taxon>
        <taxon>Paracoccaceae</taxon>
        <taxon>Pseudoroseicyclus</taxon>
    </lineage>
</organism>
<dbReference type="RefSeq" id="WP_163895818.1">
    <property type="nucleotide sequence ID" value="NZ_JAAFYS010000004.1"/>
</dbReference>